<evidence type="ECO:0008006" key="3">
    <source>
        <dbReference type="Google" id="ProtNLM"/>
    </source>
</evidence>
<gene>
    <name evidence="1" type="ORF">SAMN04490356_0799</name>
</gene>
<dbReference type="Pfam" id="PF06240">
    <property type="entry name" value="COXG"/>
    <property type="match status" value="1"/>
</dbReference>
<dbReference type="Gene3D" id="3.30.530.20">
    <property type="match status" value="1"/>
</dbReference>
<dbReference type="InterPro" id="IPR023393">
    <property type="entry name" value="START-like_dom_sf"/>
</dbReference>
<dbReference type="PANTHER" id="PTHR38588:SF1">
    <property type="entry name" value="BLL0334 PROTEIN"/>
    <property type="match status" value="1"/>
</dbReference>
<dbReference type="RefSeq" id="WP_093460319.1">
    <property type="nucleotide sequence ID" value="NZ_FNST01000002.1"/>
</dbReference>
<proteinExistence type="predicted"/>
<name>A0A1H4KKI8_STRMJ</name>
<keyword evidence="2" id="KW-1185">Reference proteome</keyword>
<evidence type="ECO:0000313" key="1">
    <source>
        <dbReference type="EMBL" id="SEB59079.1"/>
    </source>
</evidence>
<dbReference type="AlphaFoldDB" id="A0A1H4KKI8"/>
<evidence type="ECO:0000313" key="2">
    <source>
        <dbReference type="Proteomes" id="UP000198609"/>
    </source>
</evidence>
<dbReference type="EMBL" id="FNST01000002">
    <property type="protein sequence ID" value="SEB59079.1"/>
    <property type="molecule type" value="Genomic_DNA"/>
</dbReference>
<reference evidence="2" key="1">
    <citation type="submission" date="2016-10" db="EMBL/GenBank/DDBJ databases">
        <authorList>
            <person name="Varghese N."/>
            <person name="Submissions S."/>
        </authorList>
    </citation>
    <scope>NUCLEOTIDE SEQUENCE [LARGE SCALE GENOMIC DNA]</scope>
    <source>
        <strain evidence="2">DSM 40318</strain>
    </source>
</reference>
<accession>A0A1H4KKI8</accession>
<dbReference type="CDD" id="cd07823">
    <property type="entry name" value="SRPBCC_5"/>
    <property type="match status" value="1"/>
</dbReference>
<protein>
    <recommendedName>
        <fullName evidence="3">Carbon monoxide dehydrogenase subunit G</fullName>
    </recommendedName>
</protein>
<dbReference type="PANTHER" id="PTHR38588">
    <property type="entry name" value="BLL0334 PROTEIN"/>
    <property type="match status" value="1"/>
</dbReference>
<sequence length="223" mass="23828">MIIDNTFDVDLPLDEAWKLLQDLPRIAQCLPGATLDDVVEGEYRGSLAARIGPVTARYRGTARFIELDEVEHRAVIRARGQEERGSGAANLTVTATLAPCDGKTTVNVSTDMTISGRAAQFGRSLLAEVSASIMHEFTQRLETLVAQDGGRDTARTAPPEMAALQDSAAGLDVARTILLPLLRRALVPASTALFGALLGWAIGRRGTARSPHGMTSLPRGAQR</sequence>
<dbReference type="Proteomes" id="UP000198609">
    <property type="component" value="Unassembled WGS sequence"/>
</dbReference>
<dbReference type="InterPro" id="IPR010419">
    <property type="entry name" value="CO_DH_gsu"/>
</dbReference>
<organism evidence="1 2">
    <name type="scientific">Streptomyces melanosporofaciens</name>
    <dbReference type="NCBI Taxonomy" id="67327"/>
    <lineage>
        <taxon>Bacteria</taxon>
        <taxon>Bacillati</taxon>
        <taxon>Actinomycetota</taxon>
        <taxon>Actinomycetes</taxon>
        <taxon>Kitasatosporales</taxon>
        <taxon>Streptomycetaceae</taxon>
        <taxon>Streptomyces</taxon>
        <taxon>Streptomyces violaceusniger group</taxon>
    </lineage>
</organism>
<dbReference type="SUPFAM" id="SSF55961">
    <property type="entry name" value="Bet v1-like"/>
    <property type="match status" value="1"/>
</dbReference>